<dbReference type="InterPro" id="IPR043502">
    <property type="entry name" value="DNA/RNA_pol_sf"/>
</dbReference>
<dbReference type="SUPFAM" id="SSF56672">
    <property type="entry name" value="DNA/RNA polymerases"/>
    <property type="match status" value="1"/>
</dbReference>
<dbReference type="GO" id="GO:0071897">
    <property type="term" value="P:DNA biosynthetic process"/>
    <property type="evidence" value="ECO:0007669"/>
    <property type="project" value="UniProtKB-ARBA"/>
</dbReference>
<feature type="compositionally biased region" description="Acidic residues" evidence="5">
    <location>
        <begin position="1637"/>
        <end position="1646"/>
    </location>
</feature>
<name>A0AA88HZF3_ARTSF</name>
<dbReference type="GO" id="GO:0030690">
    <property type="term" value="C:Noc1p-Noc2p complex"/>
    <property type="evidence" value="ECO:0007669"/>
    <property type="project" value="TreeGrafter"/>
</dbReference>
<dbReference type="InterPro" id="IPR005135">
    <property type="entry name" value="Endo/exonuclease/phosphatase"/>
</dbReference>
<dbReference type="InterPro" id="IPR000477">
    <property type="entry name" value="RT_dom"/>
</dbReference>
<dbReference type="Proteomes" id="UP001187531">
    <property type="component" value="Unassembled WGS sequence"/>
</dbReference>
<comment type="caution">
    <text evidence="7">The sequence shown here is derived from an EMBL/GenBank/DDBJ whole genome shotgun (WGS) entry which is preliminary data.</text>
</comment>
<dbReference type="EMBL" id="JAVRJZ010000012">
    <property type="protein sequence ID" value="KAK2715216.1"/>
    <property type="molecule type" value="Genomic_DNA"/>
</dbReference>
<evidence type="ECO:0000256" key="2">
    <source>
        <dbReference type="ARBA" id="ARBA00005907"/>
    </source>
</evidence>
<dbReference type="InterPro" id="IPR036691">
    <property type="entry name" value="Endo/exonu/phosph_ase_sf"/>
</dbReference>
<dbReference type="PANTHER" id="PTHR12687:SF4">
    <property type="entry name" value="NUCLEOLAR COMPLEX PROTEIN 2 HOMOLOG"/>
    <property type="match status" value="1"/>
</dbReference>
<organism evidence="7 8">
    <name type="scientific">Artemia franciscana</name>
    <name type="common">Brine shrimp</name>
    <name type="synonym">Artemia sanfranciscana</name>
    <dbReference type="NCBI Taxonomy" id="6661"/>
    <lineage>
        <taxon>Eukaryota</taxon>
        <taxon>Metazoa</taxon>
        <taxon>Ecdysozoa</taxon>
        <taxon>Arthropoda</taxon>
        <taxon>Crustacea</taxon>
        <taxon>Branchiopoda</taxon>
        <taxon>Anostraca</taxon>
        <taxon>Artemiidae</taxon>
        <taxon>Artemia</taxon>
    </lineage>
</organism>
<dbReference type="CDD" id="cd01650">
    <property type="entry name" value="RT_nLTR_like"/>
    <property type="match status" value="1"/>
</dbReference>
<dbReference type="SUPFAM" id="SSF48371">
    <property type="entry name" value="ARM repeat"/>
    <property type="match status" value="1"/>
</dbReference>
<protein>
    <recommendedName>
        <fullName evidence="6">Reverse transcriptase domain-containing protein</fullName>
    </recommendedName>
</protein>
<dbReference type="GO" id="GO:0005654">
    <property type="term" value="C:nucleoplasm"/>
    <property type="evidence" value="ECO:0007669"/>
    <property type="project" value="TreeGrafter"/>
</dbReference>
<dbReference type="GO" id="GO:0003824">
    <property type="term" value="F:catalytic activity"/>
    <property type="evidence" value="ECO:0007669"/>
    <property type="project" value="InterPro"/>
</dbReference>
<gene>
    <name evidence="7" type="ORF">QYM36_010014</name>
</gene>
<proteinExistence type="inferred from homology"/>
<evidence type="ECO:0000259" key="6">
    <source>
        <dbReference type="PROSITE" id="PS50878"/>
    </source>
</evidence>
<accession>A0AA88HZF3</accession>
<dbReference type="GO" id="GO:0003714">
    <property type="term" value="F:transcription corepressor activity"/>
    <property type="evidence" value="ECO:0007669"/>
    <property type="project" value="TreeGrafter"/>
</dbReference>
<evidence type="ECO:0000313" key="7">
    <source>
        <dbReference type="EMBL" id="KAK2715216.1"/>
    </source>
</evidence>
<feature type="compositionally biased region" description="Basic and acidic residues" evidence="5">
    <location>
        <begin position="1024"/>
        <end position="1034"/>
    </location>
</feature>
<feature type="region of interest" description="Disordered" evidence="5">
    <location>
        <begin position="1627"/>
        <end position="1732"/>
    </location>
</feature>
<dbReference type="GO" id="GO:0005730">
    <property type="term" value="C:nucleolus"/>
    <property type="evidence" value="ECO:0007669"/>
    <property type="project" value="TreeGrafter"/>
</dbReference>
<dbReference type="Pfam" id="PF00078">
    <property type="entry name" value="RVT_1"/>
    <property type="match status" value="1"/>
</dbReference>
<dbReference type="Gene3D" id="3.60.10.10">
    <property type="entry name" value="Endonuclease/exonuclease/phosphatase"/>
    <property type="match status" value="1"/>
</dbReference>
<dbReference type="PANTHER" id="PTHR12687">
    <property type="entry name" value="NUCLEOLAR COMPLEX 2 AND RAD4-RELATED"/>
    <property type="match status" value="1"/>
</dbReference>
<evidence type="ECO:0000256" key="4">
    <source>
        <dbReference type="SAM" id="Coils"/>
    </source>
</evidence>
<feature type="compositionally biased region" description="Basic and acidic residues" evidence="5">
    <location>
        <begin position="1647"/>
        <end position="1685"/>
    </location>
</feature>
<dbReference type="InterPro" id="IPR005343">
    <property type="entry name" value="Noc2"/>
</dbReference>
<evidence type="ECO:0000256" key="1">
    <source>
        <dbReference type="ARBA" id="ARBA00004123"/>
    </source>
</evidence>
<keyword evidence="4" id="KW-0175">Coiled coil</keyword>
<dbReference type="InterPro" id="IPR016024">
    <property type="entry name" value="ARM-type_fold"/>
</dbReference>
<feature type="compositionally biased region" description="Acidic residues" evidence="5">
    <location>
        <begin position="1073"/>
        <end position="1088"/>
    </location>
</feature>
<feature type="domain" description="Reverse transcriptase" evidence="6">
    <location>
        <begin position="427"/>
        <end position="699"/>
    </location>
</feature>
<feature type="compositionally biased region" description="Acidic residues" evidence="5">
    <location>
        <begin position="1692"/>
        <end position="1701"/>
    </location>
</feature>
<dbReference type="Pfam" id="PF14529">
    <property type="entry name" value="Exo_endo_phos_2"/>
    <property type="match status" value="1"/>
</dbReference>
<evidence type="ECO:0000313" key="8">
    <source>
        <dbReference type="Proteomes" id="UP001187531"/>
    </source>
</evidence>
<dbReference type="GO" id="GO:0042393">
    <property type="term" value="F:histone binding"/>
    <property type="evidence" value="ECO:0007669"/>
    <property type="project" value="TreeGrafter"/>
</dbReference>
<dbReference type="SUPFAM" id="SSF56219">
    <property type="entry name" value="DNase I-like"/>
    <property type="match status" value="1"/>
</dbReference>
<feature type="coiled-coil region" evidence="4">
    <location>
        <begin position="953"/>
        <end position="980"/>
    </location>
</feature>
<dbReference type="GO" id="GO:0042273">
    <property type="term" value="P:ribosomal large subunit biogenesis"/>
    <property type="evidence" value="ECO:0007669"/>
    <property type="project" value="TreeGrafter"/>
</dbReference>
<dbReference type="PROSITE" id="PS50878">
    <property type="entry name" value="RT_POL"/>
    <property type="match status" value="1"/>
</dbReference>
<dbReference type="GO" id="GO:0030691">
    <property type="term" value="C:Noc2p-Noc3p complex"/>
    <property type="evidence" value="ECO:0007669"/>
    <property type="project" value="TreeGrafter"/>
</dbReference>
<sequence>MARWDRKTGPGGGLMTLVKDNIPFKIVDDFTPGKNEIGIISVKEDGTDNWISVINYYNRTATDFDFKQFKDAFQKCKERKIIAGDFNLHNPMWDSTSSPNHNSNLLADFITDPQNMVCLITPIDLGTRLNPLNGKTSTIDLTIASLDLSVDFEVVIPSPFDSDHFPVMSVLNFSAYRLQLMKSVSWKFRKESWPEWQREVDSDLTDVELPTSVEELNEKLTQVMVNASERVFGYIKLKRKSRNSTPGWNAACQKAYKERNTARNKFRRNPTVTNKIEMNAKQAIFRKIVPQEIKNGWKTLIETKFTKTTSIKELWRNWKVYTGQRSSPISGIMIHNGTTAATTPEKIKLLKEYLIANIPPQLSTQNRPTMQPTQVFPKNDIELVEQDIDMIIKKLKPGAMGPDRIHNEMLSNMSPLLKASVLTLFNRSIKEGYVPSLWKKAAIIPILKPQKDPTSPKSYRPIALTSCLCKLMERLIKKKVLPEIEKVVQPEQLGFLPQRSTIDCLVRLENQIKQGFRLGKETLAVFLDMTSAFDRVNIPTLMAKLKKLNISPQIVEWIGNFLTERKIEITLENHSSGFFSAPNNVGLPQGGVLSPLLFLVYCHDINLDTILGCKLYLYADDIAVAASSRDRGCLKASVQKALYYLENWTMENYMSFSTEKSVSVLFSRKNRTNVQPPIVSLAGVDIQHAEKFCYLGVLLDSKLLWTNHIDYLVGNLRSRANFLNAICLSKRGAPYSCVSKLIGATITSKLDYGSMFYREATKHNLQKLDSAFNQVLRRALGCLKTTPTPALYCELGVTSLQRRRNNLQARYFLKKMGSTNHIVYKECIATWNQDLQFRPRFSPTVYKYSCLMSNAGLPGLVPTPNIDDLSSRFNGIGNVINLALDNRINDSGTIILKLEWYRLTLQWTDFTHIYTDGSNSKQKTVLIMKTFKKIGKQSEAAKKLPSKIAKKPLRKPNQTIKEKEEDILKLQEELERKLAAKSFEDFVNEDLDTGDESSIGSLMNDSDEAEFTGGESEEIDEEQTSTKRSKEFERKKSKVNHDCNAGKQPSTTENKKTNKTASNSKTKPKHVEEFDDLDFDSSGTDEEEPLHTLPDTLELASDDSDFEDLEDSIPARPINTLSLAQIDQWHEDLQNDKTTKTVRQVMIALNSALASLHSEESKKEIRIEGSNAFNAIVRLCLVRMLPSFKSLLKISPQEKRIEPMKSKNWAKVKTSIRQYLLSVVKLLNGVYSEHLLSVVLKHIHQAMPFFACIEKTVKFLCKKLFSLWSSGEESVRVLAFMCLLKLCTLNSQEYLESVMKGMYLSYVKNTKFTAPKTLPGINFMRRSLVEIFALDDRLAYRHGFLYIRQLAIHLRNAMTTKKKDSLQVVYNWQFVHSLNLWASIIGILHDSVNMRQLIYPLVQVIIGTINLMATAKYYPLRFHCAKILTQLSSQTKTFIPVLPFYADILQNHNFNRKLENNTSGKAVDLSCILKVSTSQLKEESYRDSVVEQIQCGICEYASMCSNSITFPETIFPLVMQIKTFMKKFSNGTYNKKMKVLIEKLMENSKFIEDKRKTVTFGIADTESIQAWETQLRLNGTPFMKFYTAWRKEHDREEIRKANKPEEVNFDQIPTLKKRVRKDIEDENKEFEGLFPSGDEESDDDEERFMLKEERGKGVKRPIEKEDKPVKEPKKVKGGDRNEKQPKKAPLLEDLDAADEVEDLHLSDLESEEEVTGFDTSYHRTSDNGDSDE</sequence>
<keyword evidence="8" id="KW-1185">Reference proteome</keyword>
<dbReference type="GO" id="GO:0000122">
    <property type="term" value="P:negative regulation of transcription by RNA polymerase II"/>
    <property type="evidence" value="ECO:0007669"/>
    <property type="project" value="TreeGrafter"/>
</dbReference>
<evidence type="ECO:0000256" key="5">
    <source>
        <dbReference type="SAM" id="MobiDB-lite"/>
    </source>
</evidence>
<comment type="subcellular location">
    <subcellularLocation>
        <location evidence="1">Nucleus</location>
    </subcellularLocation>
</comment>
<reference evidence="7" key="1">
    <citation type="submission" date="2023-07" db="EMBL/GenBank/DDBJ databases">
        <title>Chromosome-level genome assembly of Artemia franciscana.</title>
        <authorList>
            <person name="Jo E."/>
        </authorList>
    </citation>
    <scope>NUCLEOTIDE SEQUENCE</scope>
    <source>
        <tissue evidence="7">Whole body</tissue>
    </source>
</reference>
<feature type="region of interest" description="Disordered" evidence="5">
    <location>
        <begin position="990"/>
        <end position="1091"/>
    </location>
</feature>
<evidence type="ECO:0000256" key="3">
    <source>
        <dbReference type="ARBA" id="ARBA00023242"/>
    </source>
</evidence>
<dbReference type="Pfam" id="PF03715">
    <property type="entry name" value="Noc2"/>
    <property type="match status" value="1"/>
</dbReference>
<comment type="similarity">
    <text evidence="2">Belongs to the NOC2 family.</text>
</comment>
<feature type="compositionally biased region" description="Acidic residues" evidence="5">
    <location>
        <begin position="1005"/>
        <end position="1023"/>
    </location>
</feature>
<keyword evidence="3" id="KW-0539">Nucleus</keyword>